<evidence type="ECO:0000313" key="6">
    <source>
        <dbReference type="EMBL" id="MFD2571838.1"/>
    </source>
</evidence>
<keyword evidence="2" id="KW-0238">DNA-binding</keyword>
<dbReference type="PANTHER" id="PTHR43214:SF43">
    <property type="entry name" value="TWO-COMPONENT RESPONSE REGULATOR"/>
    <property type="match status" value="1"/>
</dbReference>
<dbReference type="EMBL" id="JBHULN010000008">
    <property type="protein sequence ID" value="MFD2571838.1"/>
    <property type="molecule type" value="Genomic_DNA"/>
</dbReference>
<keyword evidence="1 3" id="KW-0597">Phosphoprotein</keyword>
<dbReference type="SMART" id="SM00448">
    <property type="entry name" value="REC"/>
    <property type="match status" value="1"/>
</dbReference>
<dbReference type="PRINTS" id="PR00038">
    <property type="entry name" value="HTHLUXR"/>
</dbReference>
<dbReference type="CDD" id="cd17535">
    <property type="entry name" value="REC_NarL-like"/>
    <property type="match status" value="1"/>
</dbReference>
<dbReference type="SUPFAM" id="SSF52172">
    <property type="entry name" value="CheY-like"/>
    <property type="match status" value="1"/>
</dbReference>
<evidence type="ECO:0000259" key="4">
    <source>
        <dbReference type="PROSITE" id="PS50043"/>
    </source>
</evidence>
<dbReference type="PANTHER" id="PTHR43214">
    <property type="entry name" value="TWO-COMPONENT RESPONSE REGULATOR"/>
    <property type="match status" value="1"/>
</dbReference>
<proteinExistence type="predicted"/>
<dbReference type="Gene3D" id="3.40.50.2300">
    <property type="match status" value="1"/>
</dbReference>
<dbReference type="SMART" id="SM00421">
    <property type="entry name" value="HTH_LUXR"/>
    <property type="match status" value="1"/>
</dbReference>
<evidence type="ECO:0000256" key="2">
    <source>
        <dbReference type="ARBA" id="ARBA00023125"/>
    </source>
</evidence>
<name>A0ABW5M4E4_9BACT</name>
<dbReference type="PROSITE" id="PS50110">
    <property type="entry name" value="RESPONSE_REGULATORY"/>
    <property type="match status" value="1"/>
</dbReference>
<keyword evidence="7" id="KW-1185">Reference proteome</keyword>
<dbReference type="Proteomes" id="UP001597469">
    <property type="component" value="Unassembled WGS sequence"/>
</dbReference>
<evidence type="ECO:0000259" key="5">
    <source>
        <dbReference type="PROSITE" id="PS50110"/>
    </source>
</evidence>
<organism evidence="6 7">
    <name type="scientific">Spirosoma soli</name>
    <dbReference type="NCBI Taxonomy" id="1770529"/>
    <lineage>
        <taxon>Bacteria</taxon>
        <taxon>Pseudomonadati</taxon>
        <taxon>Bacteroidota</taxon>
        <taxon>Cytophagia</taxon>
        <taxon>Cytophagales</taxon>
        <taxon>Cytophagaceae</taxon>
        <taxon>Spirosoma</taxon>
    </lineage>
</organism>
<dbReference type="InterPro" id="IPR016032">
    <property type="entry name" value="Sig_transdc_resp-reg_C-effctor"/>
</dbReference>
<dbReference type="InterPro" id="IPR011006">
    <property type="entry name" value="CheY-like_superfamily"/>
</dbReference>
<reference evidence="7" key="1">
    <citation type="journal article" date="2019" name="Int. J. Syst. Evol. Microbiol.">
        <title>The Global Catalogue of Microorganisms (GCM) 10K type strain sequencing project: providing services to taxonomists for standard genome sequencing and annotation.</title>
        <authorList>
            <consortium name="The Broad Institute Genomics Platform"/>
            <consortium name="The Broad Institute Genome Sequencing Center for Infectious Disease"/>
            <person name="Wu L."/>
            <person name="Ma J."/>
        </authorList>
    </citation>
    <scope>NUCLEOTIDE SEQUENCE [LARGE SCALE GENOMIC DNA]</scope>
    <source>
        <strain evidence="7">KCTC 42805</strain>
    </source>
</reference>
<dbReference type="InterPro" id="IPR058245">
    <property type="entry name" value="NreC/VraR/RcsB-like_REC"/>
</dbReference>
<comment type="caution">
    <text evidence="6">The sequence shown here is derived from an EMBL/GenBank/DDBJ whole genome shotgun (WGS) entry which is preliminary data.</text>
</comment>
<feature type="modified residue" description="4-aspartylphosphate" evidence="3">
    <location>
        <position position="74"/>
    </location>
</feature>
<dbReference type="PROSITE" id="PS50043">
    <property type="entry name" value="HTH_LUXR_2"/>
    <property type="match status" value="1"/>
</dbReference>
<dbReference type="Pfam" id="PF00196">
    <property type="entry name" value="GerE"/>
    <property type="match status" value="1"/>
</dbReference>
<evidence type="ECO:0000256" key="1">
    <source>
        <dbReference type="ARBA" id="ARBA00022553"/>
    </source>
</evidence>
<feature type="domain" description="HTH luxR-type" evidence="4">
    <location>
        <begin position="162"/>
        <end position="227"/>
    </location>
</feature>
<evidence type="ECO:0000313" key="7">
    <source>
        <dbReference type="Proteomes" id="UP001597469"/>
    </source>
</evidence>
<dbReference type="InterPro" id="IPR039420">
    <property type="entry name" value="WalR-like"/>
</dbReference>
<dbReference type="PROSITE" id="PS00622">
    <property type="entry name" value="HTH_LUXR_1"/>
    <property type="match status" value="1"/>
</dbReference>
<accession>A0ABW5M4E4</accession>
<evidence type="ECO:0000256" key="3">
    <source>
        <dbReference type="PROSITE-ProRule" id="PRU00169"/>
    </source>
</evidence>
<dbReference type="SUPFAM" id="SSF46894">
    <property type="entry name" value="C-terminal effector domain of the bipartite response regulators"/>
    <property type="match status" value="1"/>
</dbReference>
<dbReference type="Pfam" id="PF00072">
    <property type="entry name" value="Response_reg"/>
    <property type="match status" value="1"/>
</dbReference>
<dbReference type="CDD" id="cd06170">
    <property type="entry name" value="LuxR_C_like"/>
    <property type="match status" value="1"/>
</dbReference>
<sequence>MKAAPVSFWKCLMIEANTDPRTKVLIVDDHRMFNDGLKAMLINEPTIEVVGQVYQSKDAPHALLRLSPDMLLMDFNMPGINGLEMTRQLLSSFPQLKVLILSSYAEQRYVDDFQKAGAKGYLLKTTDVGELIIAIKAIMAGKTYFDQKFVREVDIEPQINDDFLKKIKLTARELEVINYVRQGLTNQQIADAMHVSFYTVETHRKNIYFKLGVKSTAELLRFMDENK</sequence>
<feature type="domain" description="Response regulatory" evidence="5">
    <location>
        <begin position="23"/>
        <end position="139"/>
    </location>
</feature>
<gene>
    <name evidence="6" type="ORF">ACFSUS_14435</name>
</gene>
<dbReference type="InterPro" id="IPR000792">
    <property type="entry name" value="Tscrpt_reg_LuxR_C"/>
</dbReference>
<protein>
    <submittedName>
        <fullName evidence="6">Response regulator</fullName>
    </submittedName>
</protein>
<dbReference type="InterPro" id="IPR001789">
    <property type="entry name" value="Sig_transdc_resp-reg_receiver"/>
</dbReference>